<accession>A0A0M3ILG9</accession>
<feature type="disulfide bond" evidence="7">
    <location>
        <begin position="72"/>
        <end position="100"/>
    </location>
</feature>
<keyword evidence="8" id="KW-0472">Membrane</keyword>
<dbReference type="PROSITE" id="PS51909">
    <property type="entry name" value="LYSOZYME_I"/>
    <property type="match status" value="1"/>
</dbReference>
<keyword evidence="8" id="KW-1133">Transmembrane helix</keyword>
<keyword evidence="9" id="KW-1185">Reference proteome</keyword>
<dbReference type="InterPro" id="IPR008597">
    <property type="entry name" value="Invert_lysozyme"/>
</dbReference>
<dbReference type="Pfam" id="PF05497">
    <property type="entry name" value="Destabilase"/>
    <property type="match status" value="1"/>
</dbReference>
<evidence type="ECO:0000256" key="3">
    <source>
        <dbReference type="ARBA" id="ARBA00022529"/>
    </source>
</evidence>
<keyword evidence="3" id="KW-0929">Antimicrobial</keyword>
<feature type="transmembrane region" description="Helical" evidence="8">
    <location>
        <begin position="6"/>
        <end position="25"/>
    </location>
</feature>
<dbReference type="Gene3D" id="1.10.530.10">
    <property type="match status" value="1"/>
</dbReference>
<feature type="disulfide bond" evidence="7">
    <location>
        <begin position="38"/>
        <end position="44"/>
    </location>
</feature>
<name>A0A0M3ILG9_ASCLU</name>
<feature type="disulfide bond" evidence="7">
    <location>
        <begin position="49"/>
        <end position="59"/>
    </location>
</feature>
<sequence length="105" mass="12009">MIAVYNTLVLAVSFIPTVICLLMFPQVEFTNDCMRAMCEADSGCVPKGCSEDMYGRLGCGYFRLNIYQYKQCYQPGREDDQDEDEAWIACAENYECSQECLRVSH</sequence>
<dbReference type="Proteomes" id="UP000036681">
    <property type="component" value="Unplaced"/>
</dbReference>
<reference evidence="10" key="1">
    <citation type="submission" date="2017-02" db="UniProtKB">
        <authorList>
            <consortium name="WormBaseParasite"/>
        </authorList>
    </citation>
    <scope>IDENTIFICATION</scope>
</reference>
<evidence type="ECO:0000313" key="10">
    <source>
        <dbReference type="WBParaSite" id="ALUE_0001959701-mRNA-1"/>
    </source>
</evidence>
<evidence type="ECO:0000256" key="2">
    <source>
        <dbReference type="ARBA" id="ARBA00012732"/>
    </source>
</evidence>
<evidence type="ECO:0000313" key="9">
    <source>
        <dbReference type="Proteomes" id="UP000036681"/>
    </source>
</evidence>
<protein>
    <recommendedName>
        <fullName evidence="2">lysozyme</fullName>
        <ecNumber evidence="2">3.2.1.17</ecNumber>
    </recommendedName>
</protein>
<evidence type="ECO:0000256" key="7">
    <source>
        <dbReference type="PIRSR" id="PIRSR608597-3"/>
    </source>
</evidence>
<keyword evidence="5" id="KW-0378">Hydrolase</keyword>
<keyword evidence="6" id="KW-0326">Glycosidase</keyword>
<evidence type="ECO:0000256" key="8">
    <source>
        <dbReference type="SAM" id="Phobius"/>
    </source>
</evidence>
<evidence type="ECO:0000256" key="6">
    <source>
        <dbReference type="ARBA" id="ARBA00023295"/>
    </source>
</evidence>
<dbReference type="AlphaFoldDB" id="A0A0M3ILG9"/>
<dbReference type="GO" id="GO:0042742">
    <property type="term" value="P:defense response to bacterium"/>
    <property type="evidence" value="ECO:0007669"/>
    <property type="project" value="UniProtKB-KW"/>
</dbReference>
<dbReference type="GO" id="GO:0031640">
    <property type="term" value="P:killing of cells of another organism"/>
    <property type="evidence" value="ECO:0007669"/>
    <property type="project" value="UniProtKB-KW"/>
</dbReference>
<dbReference type="WBParaSite" id="ALUE_0001959701-mRNA-1">
    <property type="protein sequence ID" value="ALUE_0001959701-mRNA-1"/>
    <property type="gene ID" value="ALUE_0001959701"/>
</dbReference>
<evidence type="ECO:0000256" key="5">
    <source>
        <dbReference type="ARBA" id="ARBA00022801"/>
    </source>
</evidence>
<proteinExistence type="predicted"/>
<keyword evidence="4" id="KW-0081">Bacteriolytic enzyme</keyword>
<evidence type="ECO:0000256" key="4">
    <source>
        <dbReference type="ARBA" id="ARBA00022638"/>
    </source>
</evidence>
<keyword evidence="8" id="KW-0812">Transmembrane</keyword>
<feature type="disulfide bond" evidence="7">
    <location>
        <begin position="90"/>
        <end position="96"/>
    </location>
</feature>
<comment type="catalytic activity">
    <reaction evidence="1">
        <text>Hydrolysis of (1-&gt;4)-beta-linkages between N-acetylmuramic acid and N-acetyl-D-glucosamine residues in a peptidoglycan and between N-acetyl-D-glucosamine residues in chitodextrins.</text>
        <dbReference type="EC" id="3.2.1.17"/>
    </reaction>
</comment>
<organism evidence="9 10">
    <name type="scientific">Ascaris lumbricoides</name>
    <name type="common">Giant roundworm</name>
    <dbReference type="NCBI Taxonomy" id="6252"/>
    <lineage>
        <taxon>Eukaryota</taxon>
        <taxon>Metazoa</taxon>
        <taxon>Ecdysozoa</taxon>
        <taxon>Nematoda</taxon>
        <taxon>Chromadorea</taxon>
        <taxon>Rhabditida</taxon>
        <taxon>Spirurina</taxon>
        <taxon>Ascaridomorpha</taxon>
        <taxon>Ascaridoidea</taxon>
        <taxon>Ascarididae</taxon>
        <taxon>Ascaris</taxon>
    </lineage>
</organism>
<keyword evidence="7" id="KW-1015">Disulfide bond</keyword>
<dbReference type="GO" id="GO:0003796">
    <property type="term" value="F:lysozyme activity"/>
    <property type="evidence" value="ECO:0007669"/>
    <property type="project" value="UniProtKB-EC"/>
</dbReference>
<evidence type="ECO:0000256" key="1">
    <source>
        <dbReference type="ARBA" id="ARBA00000632"/>
    </source>
</evidence>
<dbReference type="EC" id="3.2.1.17" evidence="2"/>